<comment type="catalytic activity">
    <reaction evidence="1 10">
        <text>Hydrolysis of terminal non-reducing N-acetyl-D-hexosamine residues in N-acetyl-beta-D-hexosaminides.</text>
        <dbReference type="EC" id="3.2.1.52"/>
    </reaction>
</comment>
<evidence type="ECO:0000256" key="8">
    <source>
        <dbReference type="ARBA" id="ARBA00023306"/>
    </source>
</evidence>
<evidence type="ECO:0000256" key="10">
    <source>
        <dbReference type="HAMAP-Rule" id="MF_00364"/>
    </source>
</evidence>
<dbReference type="EMBL" id="JBANFI010000001">
    <property type="protein sequence ID" value="MFK7159923.1"/>
    <property type="molecule type" value="Genomic_DNA"/>
</dbReference>
<dbReference type="InterPro" id="IPR050226">
    <property type="entry name" value="NagZ_Beta-hexosaminidase"/>
</dbReference>
<proteinExistence type="inferred from homology"/>
<dbReference type="Proteomes" id="UP001621714">
    <property type="component" value="Unassembled WGS sequence"/>
</dbReference>
<dbReference type="PANTHER" id="PTHR30480:SF13">
    <property type="entry name" value="BETA-HEXOSAMINIDASE"/>
    <property type="match status" value="1"/>
</dbReference>
<dbReference type="PANTHER" id="PTHR30480">
    <property type="entry name" value="BETA-HEXOSAMINIDASE-RELATED"/>
    <property type="match status" value="1"/>
</dbReference>
<evidence type="ECO:0000256" key="9">
    <source>
        <dbReference type="ARBA" id="ARBA00023316"/>
    </source>
</evidence>
<feature type="binding site" evidence="10">
    <location>
        <position position="71"/>
    </location>
    <ligand>
        <name>substrate</name>
    </ligand>
</feature>
<dbReference type="InterPro" id="IPR036962">
    <property type="entry name" value="Glyco_hydro_3_N_sf"/>
</dbReference>
<keyword evidence="2 10" id="KW-0963">Cytoplasm</keyword>
<feature type="active site" description="Nucleophile" evidence="10">
    <location>
        <position position="249"/>
    </location>
</feature>
<evidence type="ECO:0000313" key="12">
    <source>
        <dbReference type="EMBL" id="MFK7159923.1"/>
    </source>
</evidence>
<keyword evidence="7 10" id="KW-0326">Glycosidase</keyword>
<evidence type="ECO:0000256" key="6">
    <source>
        <dbReference type="ARBA" id="ARBA00022984"/>
    </source>
</evidence>
<dbReference type="InterPro" id="IPR022956">
    <property type="entry name" value="Beta_hexosaminidase_bac"/>
</dbReference>
<sequence length="346" mass="37898">MRLGRLMLDLAGPQLSPDEAALLEQPAVGGVILFARNIESKKQVQALTASIHALRPELLIAVDQEGGRVQRLRTGFTLLPPMRRLGELFLRHPQAGLMASRFMGQLMAAEVLEAGIDFSFAPVLDLDYQQSQVIGDRAFASMPEAVAQLAGAFIEGMQALGMAATGKHFPGHGYVAADSHTELPLDRRSWEEINASCLQPFMALAPQLQGIMPAHVIYTQVDDQPAGFSRFWIEHLRQQLGFHGVVFSDDLSMEGASQAGDFCQRAQRALMAGCDMLLVCNQPEAARQVAHWMQAQDVEPSDALAIMKPRAVDYSRWLTSPEAMLARQLAAALCAEDLSRCEHLLV</sequence>
<evidence type="ECO:0000256" key="4">
    <source>
        <dbReference type="ARBA" id="ARBA00022801"/>
    </source>
</evidence>
<keyword evidence="13" id="KW-1185">Reference proteome</keyword>
<comment type="subcellular location">
    <subcellularLocation>
        <location evidence="10">Cytoplasm</location>
    </subcellularLocation>
</comment>
<keyword evidence="9 10" id="KW-0961">Cell wall biogenesis/degradation</keyword>
<keyword evidence="3 10" id="KW-0132">Cell division</keyword>
<gene>
    <name evidence="10 12" type="primary">nagZ</name>
    <name evidence="12" type="ORF">V6U78_02585</name>
</gene>
<keyword evidence="8 10" id="KW-0131">Cell cycle</keyword>
<dbReference type="HAMAP" id="MF_00364">
    <property type="entry name" value="NagZ"/>
    <property type="match status" value="1"/>
</dbReference>
<reference evidence="12 13" key="1">
    <citation type="submission" date="2024-02" db="EMBL/GenBank/DDBJ databases">
        <title>Marinospirillum sp. MEB 164 isolated from Lonar lake sediment.</title>
        <authorList>
            <person name="Joshi A."/>
            <person name="Thite S."/>
        </authorList>
    </citation>
    <scope>NUCLEOTIDE SEQUENCE [LARGE SCALE GENOMIC DNA]</scope>
    <source>
        <strain evidence="12 13">MEB164</strain>
    </source>
</reference>
<keyword evidence="4 10" id="KW-0378">Hydrolase</keyword>
<evidence type="ECO:0000256" key="5">
    <source>
        <dbReference type="ARBA" id="ARBA00022960"/>
    </source>
</evidence>
<comment type="function">
    <text evidence="10">Plays a role in peptidoglycan recycling by cleaving the terminal beta-1,4-linked N-acetylglucosamine (GlcNAc) from peptide-linked peptidoglycan fragments, giving rise to free GlcNAc, anhydro-N-acetylmuramic acid and anhydro-N-acetylmuramic acid-linked peptides.</text>
</comment>
<dbReference type="EC" id="3.2.1.52" evidence="10"/>
<organism evidence="12 13">
    <name type="scientific">Marinospirillum alkalitolerans</name>
    <dbReference type="NCBI Taxonomy" id="3123374"/>
    <lineage>
        <taxon>Bacteria</taxon>
        <taxon>Pseudomonadati</taxon>
        <taxon>Pseudomonadota</taxon>
        <taxon>Gammaproteobacteria</taxon>
        <taxon>Oceanospirillales</taxon>
        <taxon>Oceanospirillaceae</taxon>
        <taxon>Marinospirillum</taxon>
    </lineage>
</organism>
<dbReference type="Pfam" id="PF00933">
    <property type="entry name" value="Glyco_hydro_3"/>
    <property type="match status" value="1"/>
</dbReference>
<feature type="binding site" evidence="10">
    <location>
        <position position="137"/>
    </location>
    <ligand>
        <name>substrate</name>
    </ligand>
</feature>
<dbReference type="NCBIfam" id="NF003740">
    <property type="entry name" value="PRK05337.1"/>
    <property type="match status" value="1"/>
</dbReference>
<feature type="active site" description="Proton donor/acceptor" evidence="10">
    <location>
        <position position="180"/>
    </location>
</feature>
<keyword evidence="6 10" id="KW-0573">Peptidoglycan synthesis</keyword>
<feature type="binding site" evidence="10">
    <location>
        <begin position="167"/>
        <end position="168"/>
    </location>
    <ligand>
        <name>substrate</name>
    </ligand>
</feature>
<dbReference type="InterPro" id="IPR017853">
    <property type="entry name" value="GH"/>
</dbReference>
<evidence type="ECO:0000313" key="13">
    <source>
        <dbReference type="Proteomes" id="UP001621714"/>
    </source>
</evidence>
<keyword evidence="5 10" id="KW-0133">Cell shape</keyword>
<evidence type="ECO:0000259" key="11">
    <source>
        <dbReference type="Pfam" id="PF00933"/>
    </source>
</evidence>
<comment type="similarity">
    <text evidence="10">Belongs to the glycosyl hydrolase 3 family. NagZ subfamily.</text>
</comment>
<evidence type="ECO:0000256" key="1">
    <source>
        <dbReference type="ARBA" id="ARBA00001231"/>
    </source>
</evidence>
<dbReference type="InterPro" id="IPR001764">
    <property type="entry name" value="Glyco_hydro_3_N"/>
</dbReference>
<feature type="domain" description="Glycoside hydrolase family 3 N-terminal" evidence="11">
    <location>
        <begin position="15"/>
        <end position="284"/>
    </location>
</feature>
<comment type="pathway">
    <text evidence="10">Cell wall biogenesis; peptidoglycan recycling.</text>
</comment>
<name>A0ABW8PUH7_9GAMM</name>
<dbReference type="GO" id="GO:0004563">
    <property type="term" value="F:beta-N-acetylhexosaminidase activity"/>
    <property type="evidence" value="ECO:0007669"/>
    <property type="project" value="UniProtKB-EC"/>
</dbReference>
<evidence type="ECO:0000256" key="7">
    <source>
        <dbReference type="ARBA" id="ARBA00023295"/>
    </source>
</evidence>
<evidence type="ECO:0000256" key="2">
    <source>
        <dbReference type="ARBA" id="ARBA00022490"/>
    </source>
</evidence>
<feature type="binding site" evidence="10">
    <location>
        <position position="63"/>
    </location>
    <ligand>
        <name>substrate</name>
    </ligand>
</feature>
<accession>A0ABW8PUH7</accession>
<evidence type="ECO:0000256" key="3">
    <source>
        <dbReference type="ARBA" id="ARBA00022618"/>
    </source>
</evidence>
<protein>
    <recommendedName>
        <fullName evidence="10">Beta-hexosaminidase</fullName>
        <ecNumber evidence="10">3.2.1.52</ecNumber>
    </recommendedName>
    <alternativeName>
        <fullName evidence="10">Beta-N-acetylhexosaminidase</fullName>
    </alternativeName>
    <alternativeName>
        <fullName evidence="10">N-acetyl-beta-glucosaminidase</fullName>
    </alternativeName>
</protein>
<dbReference type="SUPFAM" id="SSF51445">
    <property type="entry name" value="(Trans)glycosidases"/>
    <property type="match status" value="1"/>
</dbReference>
<dbReference type="RefSeq" id="WP_405336885.1">
    <property type="nucleotide sequence ID" value="NZ_JBANFI010000001.1"/>
</dbReference>
<dbReference type="Gene3D" id="3.20.20.300">
    <property type="entry name" value="Glycoside hydrolase, family 3, N-terminal domain"/>
    <property type="match status" value="1"/>
</dbReference>
<comment type="caution">
    <text evidence="12">The sequence shown here is derived from an EMBL/GenBank/DDBJ whole genome shotgun (WGS) entry which is preliminary data.</text>
</comment>
<feature type="site" description="Important for catalytic activity" evidence="10">
    <location>
        <position position="178"/>
    </location>
</feature>